<dbReference type="EnsemblPlants" id="EMT26060">
    <property type="protein sequence ID" value="EMT26060"/>
    <property type="gene ID" value="F775_04391"/>
</dbReference>
<reference evidence="1" key="1">
    <citation type="submission" date="2015-06" db="UniProtKB">
        <authorList>
            <consortium name="EnsemblPlants"/>
        </authorList>
    </citation>
    <scope>IDENTIFICATION</scope>
</reference>
<dbReference type="AlphaFoldDB" id="M8BM38"/>
<proteinExistence type="predicted"/>
<dbReference type="PANTHER" id="PTHR37206:SF4">
    <property type="entry name" value="TRANSMEMBRANE PROTEIN"/>
    <property type="match status" value="1"/>
</dbReference>
<evidence type="ECO:0000313" key="1">
    <source>
        <dbReference type="EnsemblPlants" id="EMT26060"/>
    </source>
</evidence>
<sequence length="297" mass="31516">MAGLGQAPAWFSASALVGPARSPARPSRWPVVQAIGKSKPRVTIDLKHHMKTHNFCSMITSQTQIEKSNPVAAAAAVAMGERLPPPPPPPQFQLGNPMSAPASPYSALHPLLLPSTNPHLLLKPKTLTLSLSSSSLASMPSSSSPPAPASDAWELVHPTVPVAAASPIDGGLDDCAIFPPRLHEGLGLEAEAEEAATKEEKEEETDDEEEWLWGWGRCRAAARRAWAAGSEAVLVHGECGCPGVRPAIWSAAAAAVVVGALLYVRRRDRRERDLLVMLSQEKDKVCGSGQPLVLNLS</sequence>
<dbReference type="PANTHER" id="PTHR37206">
    <property type="entry name" value="TRANSMEMBRANE PROTEIN"/>
    <property type="match status" value="1"/>
</dbReference>
<protein>
    <submittedName>
        <fullName evidence="1">Uncharacterized protein</fullName>
    </submittedName>
</protein>
<accession>M8BM38</accession>
<organism evidence="1">
    <name type="scientific">Aegilops tauschii</name>
    <name type="common">Tausch's goatgrass</name>
    <name type="synonym">Aegilops squarrosa</name>
    <dbReference type="NCBI Taxonomy" id="37682"/>
    <lineage>
        <taxon>Eukaryota</taxon>
        <taxon>Viridiplantae</taxon>
        <taxon>Streptophyta</taxon>
        <taxon>Embryophyta</taxon>
        <taxon>Tracheophyta</taxon>
        <taxon>Spermatophyta</taxon>
        <taxon>Magnoliopsida</taxon>
        <taxon>Liliopsida</taxon>
        <taxon>Poales</taxon>
        <taxon>Poaceae</taxon>
        <taxon>BOP clade</taxon>
        <taxon>Pooideae</taxon>
        <taxon>Triticodae</taxon>
        <taxon>Triticeae</taxon>
        <taxon>Triticinae</taxon>
        <taxon>Aegilops</taxon>
    </lineage>
</organism>
<name>M8BM38_AEGTA</name>